<dbReference type="HOGENOM" id="CLU_074633_0_0_1"/>
<dbReference type="Proteomes" id="UP000005206">
    <property type="component" value="Chromosome 7"/>
</dbReference>
<accession>C7ZAZ9</accession>
<evidence type="ECO:0000256" key="1">
    <source>
        <dbReference type="SAM" id="MobiDB-lite"/>
    </source>
</evidence>
<feature type="compositionally biased region" description="Acidic residues" evidence="1">
    <location>
        <begin position="78"/>
        <end position="87"/>
    </location>
</feature>
<dbReference type="RefSeq" id="XP_003044523.1">
    <property type="nucleotide sequence ID" value="XM_003044477.1"/>
</dbReference>
<proteinExistence type="predicted"/>
<feature type="region of interest" description="Disordered" evidence="1">
    <location>
        <begin position="69"/>
        <end position="97"/>
    </location>
</feature>
<dbReference type="KEGG" id="nhe:NECHADRAFT_101142"/>
<dbReference type="PANTHER" id="PTHR42085">
    <property type="entry name" value="F-BOX DOMAIN-CONTAINING PROTEIN"/>
    <property type="match status" value="1"/>
</dbReference>
<keyword evidence="3" id="KW-1185">Reference proteome</keyword>
<evidence type="ECO:0000313" key="2">
    <source>
        <dbReference type="EMBL" id="EEU38810.1"/>
    </source>
</evidence>
<dbReference type="VEuPathDB" id="FungiDB:NECHADRAFT_101142"/>
<dbReference type="OMA" id="CCRQITE"/>
<dbReference type="EMBL" id="GG698914">
    <property type="protein sequence ID" value="EEU38810.1"/>
    <property type="molecule type" value="Genomic_DNA"/>
</dbReference>
<dbReference type="InParanoid" id="C7ZAZ9"/>
<organism evidence="2 3">
    <name type="scientific">Fusarium vanettenii (strain ATCC MYA-4622 / CBS 123669 / FGSC 9596 / NRRL 45880 / 77-13-4)</name>
    <name type="common">Fusarium solani subsp. pisi</name>
    <dbReference type="NCBI Taxonomy" id="660122"/>
    <lineage>
        <taxon>Eukaryota</taxon>
        <taxon>Fungi</taxon>
        <taxon>Dikarya</taxon>
        <taxon>Ascomycota</taxon>
        <taxon>Pezizomycotina</taxon>
        <taxon>Sordariomycetes</taxon>
        <taxon>Hypocreomycetidae</taxon>
        <taxon>Hypocreales</taxon>
        <taxon>Nectriaceae</taxon>
        <taxon>Fusarium</taxon>
        <taxon>Fusarium solani species complex</taxon>
        <taxon>Fusarium vanettenii</taxon>
    </lineage>
</organism>
<evidence type="ECO:0000313" key="3">
    <source>
        <dbReference type="Proteomes" id="UP000005206"/>
    </source>
</evidence>
<sequence>MMTMASIIPPSRPSAPCTLLSMPLEIRQHIFRLCTPQNLCFNCSWPFDSQNRPDDWRNAVALDDDAGIVESWDSSSSDPEEDTDSEPPYEPCGLDDYCHESQRHRPQGLTSGPSAFPGLLLVCRQITDEVTPMLYGGNTFIFNDQHDARFDTLFGLGLGAEKRIRKMILVLRPSGTTQGSPLDSDIWDKILSNVLILGIIVPMWGPGYRDEFGAIYSSEGMGKWTAWLTSILQYLDRALPKTTKVVVDTNKEETTDQLVKKEMFGRCVFQRLRAGDSIFRRGEFAIKTRRSDESDHDDYDYDDYPTSCRDIIDDCDYCLYYSD</sequence>
<dbReference type="eggNOG" id="ENOG502SUMG">
    <property type="taxonomic scope" value="Eukaryota"/>
</dbReference>
<gene>
    <name evidence="2" type="ORF">NECHADRAFT_101142</name>
</gene>
<dbReference type="OrthoDB" id="62952at2759"/>
<protein>
    <submittedName>
        <fullName evidence="2">Expressed protein</fullName>
    </submittedName>
</protein>
<reference evidence="2 3" key="1">
    <citation type="journal article" date="2009" name="PLoS Genet.">
        <title>The genome of Nectria haematococca: contribution of supernumerary chromosomes to gene expansion.</title>
        <authorList>
            <person name="Coleman J.J."/>
            <person name="Rounsley S.D."/>
            <person name="Rodriguez-Carres M."/>
            <person name="Kuo A."/>
            <person name="Wasmann C.C."/>
            <person name="Grimwood J."/>
            <person name="Schmutz J."/>
            <person name="Taga M."/>
            <person name="White G.J."/>
            <person name="Zhou S."/>
            <person name="Schwartz D.C."/>
            <person name="Freitag M."/>
            <person name="Ma L.J."/>
            <person name="Danchin E.G."/>
            <person name="Henrissat B."/>
            <person name="Coutinho P.M."/>
            <person name="Nelson D.R."/>
            <person name="Straney D."/>
            <person name="Napoli C.A."/>
            <person name="Barker B.M."/>
            <person name="Gribskov M."/>
            <person name="Rep M."/>
            <person name="Kroken S."/>
            <person name="Molnar I."/>
            <person name="Rensing C."/>
            <person name="Kennell J.C."/>
            <person name="Zamora J."/>
            <person name="Farman M.L."/>
            <person name="Selker E.U."/>
            <person name="Salamov A."/>
            <person name="Shapiro H."/>
            <person name="Pangilinan J."/>
            <person name="Lindquist E."/>
            <person name="Lamers C."/>
            <person name="Grigoriev I.V."/>
            <person name="Geiser D.M."/>
            <person name="Covert S.F."/>
            <person name="Temporini E."/>
            <person name="Vanetten H.D."/>
        </authorList>
    </citation>
    <scope>NUCLEOTIDE SEQUENCE [LARGE SCALE GENOMIC DNA]</scope>
    <source>
        <strain evidence="3">ATCC MYA-4622 / CBS 123669 / FGSC 9596 / NRRL 45880 / 77-13-4</strain>
    </source>
</reference>
<name>C7ZAZ9_FUSV7</name>
<dbReference type="AlphaFoldDB" id="C7ZAZ9"/>
<dbReference type="InterPro" id="IPR038883">
    <property type="entry name" value="AN11006-like"/>
</dbReference>
<dbReference type="PANTHER" id="PTHR42085:SF2">
    <property type="entry name" value="F-BOX DOMAIN-CONTAINING PROTEIN"/>
    <property type="match status" value="1"/>
</dbReference>
<dbReference type="GeneID" id="9670717"/>